<organism evidence="1 2">
    <name type="scientific">Paramecium sonneborni</name>
    <dbReference type="NCBI Taxonomy" id="65129"/>
    <lineage>
        <taxon>Eukaryota</taxon>
        <taxon>Sar</taxon>
        <taxon>Alveolata</taxon>
        <taxon>Ciliophora</taxon>
        <taxon>Intramacronucleata</taxon>
        <taxon>Oligohymenophorea</taxon>
        <taxon>Peniculida</taxon>
        <taxon>Parameciidae</taxon>
        <taxon>Paramecium</taxon>
    </lineage>
</organism>
<evidence type="ECO:0000313" key="2">
    <source>
        <dbReference type="Proteomes" id="UP000692954"/>
    </source>
</evidence>
<dbReference type="AlphaFoldDB" id="A0A8S1R4A4"/>
<evidence type="ECO:0000313" key="1">
    <source>
        <dbReference type="EMBL" id="CAD8122906.1"/>
    </source>
</evidence>
<keyword evidence="2" id="KW-1185">Reference proteome</keyword>
<accession>A0A8S1R4A4</accession>
<sequence>MRLRERWMYEIFTFFLNETMVHKKLLIVFLLIVKKQI</sequence>
<dbReference type="Proteomes" id="UP000692954">
    <property type="component" value="Unassembled WGS sequence"/>
</dbReference>
<dbReference type="EMBL" id="CAJJDN010000141">
    <property type="protein sequence ID" value="CAD8122906.1"/>
    <property type="molecule type" value="Genomic_DNA"/>
</dbReference>
<gene>
    <name evidence="1" type="ORF">PSON_ATCC_30995.1.T1410069</name>
</gene>
<protein>
    <submittedName>
        <fullName evidence="1">Uncharacterized protein</fullName>
    </submittedName>
</protein>
<proteinExistence type="predicted"/>
<name>A0A8S1R4A4_9CILI</name>
<reference evidence="1" key="1">
    <citation type="submission" date="2021-01" db="EMBL/GenBank/DDBJ databases">
        <authorList>
            <consortium name="Genoscope - CEA"/>
            <person name="William W."/>
        </authorList>
    </citation>
    <scope>NUCLEOTIDE SEQUENCE</scope>
</reference>
<comment type="caution">
    <text evidence="1">The sequence shown here is derived from an EMBL/GenBank/DDBJ whole genome shotgun (WGS) entry which is preliminary data.</text>
</comment>